<gene>
    <name evidence="1" type="ORF">EVAR_48217_1</name>
</gene>
<accession>A0A4C1XX18</accession>
<organism evidence="1 2">
    <name type="scientific">Eumeta variegata</name>
    <name type="common">Bagworm moth</name>
    <name type="synonym">Eumeta japonica</name>
    <dbReference type="NCBI Taxonomy" id="151549"/>
    <lineage>
        <taxon>Eukaryota</taxon>
        <taxon>Metazoa</taxon>
        <taxon>Ecdysozoa</taxon>
        <taxon>Arthropoda</taxon>
        <taxon>Hexapoda</taxon>
        <taxon>Insecta</taxon>
        <taxon>Pterygota</taxon>
        <taxon>Neoptera</taxon>
        <taxon>Endopterygota</taxon>
        <taxon>Lepidoptera</taxon>
        <taxon>Glossata</taxon>
        <taxon>Ditrysia</taxon>
        <taxon>Tineoidea</taxon>
        <taxon>Psychidae</taxon>
        <taxon>Oiketicinae</taxon>
        <taxon>Eumeta</taxon>
    </lineage>
</organism>
<dbReference type="AlphaFoldDB" id="A0A4C1XX18"/>
<comment type="caution">
    <text evidence="1">The sequence shown here is derived from an EMBL/GenBank/DDBJ whole genome shotgun (WGS) entry which is preliminary data.</text>
</comment>
<dbReference type="Proteomes" id="UP000299102">
    <property type="component" value="Unassembled WGS sequence"/>
</dbReference>
<reference evidence="1 2" key="1">
    <citation type="journal article" date="2019" name="Commun. Biol.">
        <title>The bagworm genome reveals a unique fibroin gene that provides high tensile strength.</title>
        <authorList>
            <person name="Kono N."/>
            <person name="Nakamura H."/>
            <person name="Ohtoshi R."/>
            <person name="Tomita M."/>
            <person name="Numata K."/>
            <person name="Arakawa K."/>
        </authorList>
    </citation>
    <scope>NUCLEOTIDE SEQUENCE [LARGE SCALE GENOMIC DNA]</scope>
</reference>
<sequence length="94" mass="10467">MRVACSDTPSTYALHAAARLLVPGWFGGGSHNAPFSGIIDTRAKDICSDLMMELKDYHWNPILEQRILAVSGLARIVFRYALAIIDLYNLMTKL</sequence>
<dbReference type="EMBL" id="BGZK01000967">
    <property type="protein sequence ID" value="GBP66809.1"/>
    <property type="molecule type" value="Genomic_DNA"/>
</dbReference>
<proteinExistence type="predicted"/>
<protein>
    <submittedName>
        <fullName evidence="1">Uncharacterized protein</fullName>
    </submittedName>
</protein>
<name>A0A4C1XX18_EUMVA</name>
<evidence type="ECO:0000313" key="2">
    <source>
        <dbReference type="Proteomes" id="UP000299102"/>
    </source>
</evidence>
<keyword evidence="2" id="KW-1185">Reference proteome</keyword>
<evidence type="ECO:0000313" key="1">
    <source>
        <dbReference type="EMBL" id="GBP66809.1"/>
    </source>
</evidence>